<reference evidence="2 3" key="1">
    <citation type="submission" date="2021-06" db="EMBL/GenBank/DDBJ databases">
        <title>Caerostris extrusa draft genome.</title>
        <authorList>
            <person name="Kono N."/>
            <person name="Arakawa K."/>
        </authorList>
    </citation>
    <scope>NUCLEOTIDE SEQUENCE [LARGE SCALE GENOMIC DNA]</scope>
</reference>
<protein>
    <submittedName>
        <fullName evidence="2">Uncharacterized protein</fullName>
    </submittedName>
</protein>
<evidence type="ECO:0000313" key="2">
    <source>
        <dbReference type="EMBL" id="GIX86555.1"/>
    </source>
</evidence>
<organism evidence="2 3">
    <name type="scientific">Caerostris extrusa</name>
    <name type="common">Bark spider</name>
    <name type="synonym">Caerostris bankana</name>
    <dbReference type="NCBI Taxonomy" id="172846"/>
    <lineage>
        <taxon>Eukaryota</taxon>
        <taxon>Metazoa</taxon>
        <taxon>Ecdysozoa</taxon>
        <taxon>Arthropoda</taxon>
        <taxon>Chelicerata</taxon>
        <taxon>Arachnida</taxon>
        <taxon>Araneae</taxon>
        <taxon>Araneomorphae</taxon>
        <taxon>Entelegynae</taxon>
        <taxon>Araneoidea</taxon>
        <taxon>Araneidae</taxon>
        <taxon>Caerostris</taxon>
    </lineage>
</organism>
<proteinExistence type="predicted"/>
<gene>
    <name evidence="2" type="ORF">CEXT_726921</name>
</gene>
<keyword evidence="1" id="KW-1133">Transmembrane helix</keyword>
<dbReference type="Proteomes" id="UP001054945">
    <property type="component" value="Unassembled WGS sequence"/>
</dbReference>
<comment type="caution">
    <text evidence="2">The sequence shown here is derived from an EMBL/GenBank/DDBJ whole genome shotgun (WGS) entry which is preliminary data.</text>
</comment>
<feature type="transmembrane region" description="Helical" evidence="1">
    <location>
        <begin position="93"/>
        <end position="115"/>
    </location>
</feature>
<keyword evidence="1" id="KW-0812">Transmembrane</keyword>
<evidence type="ECO:0000256" key="1">
    <source>
        <dbReference type="SAM" id="Phobius"/>
    </source>
</evidence>
<dbReference type="AlphaFoldDB" id="A0AAV4NS05"/>
<keyword evidence="1" id="KW-0472">Membrane</keyword>
<evidence type="ECO:0000313" key="3">
    <source>
        <dbReference type="Proteomes" id="UP001054945"/>
    </source>
</evidence>
<sequence>MFYVQDNYKFYLDNCEDLCVFPTIRWQRIMFGKLSYGTITFTLDTIFQNITNNSTIQNPELLTQDSSFHENALLIFENASTSNNMGETKNGVLVLYVIRVLTLLIPSSSLNIYAYTSWYRKISI</sequence>
<name>A0AAV4NS05_CAEEX</name>
<keyword evidence="3" id="KW-1185">Reference proteome</keyword>
<dbReference type="EMBL" id="BPLR01003598">
    <property type="protein sequence ID" value="GIX86555.1"/>
    <property type="molecule type" value="Genomic_DNA"/>
</dbReference>
<accession>A0AAV4NS05</accession>